<reference evidence="2 3" key="1">
    <citation type="submission" date="2016-10" db="EMBL/GenBank/DDBJ databases">
        <authorList>
            <person name="de Groot N.N."/>
        </authorList>
    </citation>
    <scope>NUCLEOTIDE SEQUENCE [LARGE SCALE GENOMIC DNA]</scope>
    <source>
        <strain evidence="3">P4-7,KCTC 19426,CECT 7604</strain>
    </source>
</reference>
<evidence type="ECO:0000313" key="2">
    <source>
        <dbReference type="EMBL" id="SDP35942.1"/>
    </source>
</evidence>
<organism evidence="2 3">
    <name type="scientific">Nakamurella panacisegetis</name>
    <dbReference type="NCBI Taxonomy" id="1090615"/>
    <lineage>
        <taxon>Bacteria</taxon>
        <taxon>Bacillati</taxon>
        <taxon>Actinomycetota</taxon>
        <taxon>Actinomycetes</taxon>
        <taxon>Nakamurellales</taxon>
        <taxon>Nakamurellaceae</taxon>
        <taxon>Nakamurella</taxon>
    </lineage>
</organism>
<dbReference type="EMBL" id="LT629710">
    <property type="protein sequence ID" value="SDP35942.1"/>
    <property type="molecule type" value="Genomic_DNA"/>
</dbReference>
<keyword evidence="1" id="KW-0472">Membrane</keyword>
<feature type="transmembrane region" description="Helical" evidence="1">
    <location>
        <begin position="28"/>
        <end position="47"/>
    </location>
</feature>
<keyword evidence="3" id="KW-1185">Reference proteome</keyword>
<name>A0A1H0S2G0_9ACTN</name>
<evidence type="ECO:0000313" key="3">
    <source>
        <dbReference type="Proteomes" id="UP000198741"/>
    </source>
</evidence>
<dbReference type="AlphaFoldDB" id="A0A1H0S2G0"/>
<sequence length="83" mass="8826">MMILVVLFAPLVVVLILAAVFAFNVADFLIGIVLEILAVALIAAPLVEHDRAEGIRRQMWLNAAGREVGATKQLGDYGPVIAG</sequence>
<accession>A0A1H0S2G0</accession>
<evidence type="ECO:0000256" key="1">
    <source>
        <dbReference type="SAM" id="Phobius"/>
    </source>
</evidence>
<proteinExistence type="predicted"/>
<keyword evidence="1" id="KW-1133">Transmembrane helix</keyword>
<protein>
    <submittedName>
        <fullName evidence="2">Uncharacterized protein</fullName>
    </submittedName>
</protein>
<gene>
    <name evidence="2" type="ORF">SAMN04515671_3874</name>
</gene>
<dbReference type="Proteomes" id="UP000198741">
    <property type="component" value="Chromosome I"/>
</dbReference>
<keyword evidence="1" id="KW-0812">Transmembrane</keyword>